<dbReference type="Pfam" id="PF07893">
    <property type="entry name" value="DUF1668"/>
    <property type="match status" value="1"/>
</dbReference>
<dbReference type="Proteomes" id="UP000636709">
    <property type="component" value="Unassembled WGS sequence"/>
</dbReference>
<dbReference type="EMBL" id="JACEFO010001623">
    <property type="protein sequence ID" value="KAF8729577.1"/>
    <property type="molecule type" value="Genomic_DNA"/>
</dbReference>
<dbReference type="AlphaFoldDB" id="A0A835F5U9"/>
<keyword evidence="2" id="KW-1185">Reference proteome</keyword>
<evidence type="ECO:0000313" key="2">
    <source>
        <dbReference type="Proteomes" id="UP000636709"/>
    </source>
</evidence>
<dbReference type="PANTHER" id="PTHR33085:SF62">
    <property type="entry name" value="OS03G0632600 PROTEIN"/>
    <property type="match status" value="1"/>
</dbReference>
<dbReference type="PANTHER" id="PTHR33085">
    <property type="entry name" value="OS12G0113100 PROTEIN-RELATED"/>
    <property type="match status" value="1"/>
</dbReference>
<sequence>MLYPQYQSSNTRYSPCHYVSSAVHPDGQIFVTAANFPYKNTYAFSVEDGWAQQGKWKLPFSGRGHFDPELNAWVGICGYYRGFGHLCACDLVLPKTCRDHWKLGKEKLFSGVPGERHLGAKLLYMGGGSRICLVECVYIEHKGFDDDRLYEKLLCLRYEYLLRVTTFSLKYDDNRDLTVGNSRRVRYYTAPESATRSTLKDPVAFWM</sequence>
<protein>
    <submittedName>
        <fullName evidence="1">Uncharacterized protein</fullName>
    </submittedName>
</protein>
<comment type="caution">
    <text evidence="1">The sequence shown here is derived from an EMBL/GenBank/DDBJ whole genome shotgun (WGS) entry which is preliminary data.</text>
</comment>
<accession>A0A835F5U9</accession>
<proteinExistence type="predicted"/>
<name>A0A835F5U9_9POAL</name>
<organism evidence="1 2">
    <name type="scientific">Digitaria exilis</name>
    <dbReference type="NCBI Taxonomy" id="1010633"/>
    <lineage>
        <taxon>Eukaryota</taxon>
        <taxon>Viridiplantae</taxon>
        <taxon>Streptophyta</taxon>
        <taxon>Embryophyta</taxon>
        <taxon>Tracheophyta</taxon>
        <taxon>Spermatophyta</taxon>
        <taxon>Magnoliopsida</taxon>
        <taxon>Liliopsida</taxon>
        <taxon>Poales</taxon>
        <taxon>Poaceae</taxon>
        <taxon>PACMAD clade</taxon>
        <taxon>Panicoideae</taxon>
        <taxon>Panicodae</taxon>
        <taxon>Paniceae</taxon>
        <taxon>Anthephorinae</taxon>
        <taxon>Digitaria</taxon>
    </lineage>
</organism>
<reference evidence="1" key="1">
    <citation type="submission" date="2020-07" db="EMBL/GenBank/DDBJ databases">
        <title>Genome sequence and genetic diversity analysis of an under-domesticated orphan crop, white fonio (Digitaria exilis).</title>
        <authorList>
            <person name="Bennetzen J.L."/>
            <person name="Chen S."/>
            <person name="Ma X."/>
            <person name="Wang X."/>
            <person name="Yssel A.E.J."/>
            <person name="Chaluvadi S.R."/>
            <person name="Johnson M."/>
            <person name="Gangashetty P."/>
            <person name="Hamidou F."/>
            <person name="Sanogo M.D."/>
            <person name="Zwaenepoel A."/>
            <person name="Wallace J."/>
            <person name="Van De Peer Y."/>
            <person name="Van Deynze A."/>
        </authorList>
    </citation>
    <scope>NUCLEOTIDE SEQUENCE</scope>
    <source>
        <tissue evidence="1">Leaves</tissue>
    </source>
</reference>
<dbReference type="InterPro" id="IPR012871">
    <property type="entry name" value="DUF1668_ORYSA"/>
</dbReference>
<dbReference type="OrthoDB" id="715791at2759"/>
<gene>
    <name evidence="1" type="ORF">HU200_017521</name>
</gene>
<evidence type="ECO:0000313" key="1">
    <source>
        <dbReference type="EMBL" id="KAF8729577.1"/>
    </source>
</evidence>